<feature type="domain" description="DUF4015" evidence="1">
    <location>
        <begin position="62"/>
        <end position="384"/>
    </location>
</feature>
<dbReference type="AlphaFoldDB" id="A0A410QF71"/>
<evidence type="ECO:0000259" key="1">
    <source>
        <dbReference type="Pfam" id="PF13200"/>
    </source>
</evidence>
<gene>
    <name evidence="2" type="ORF">EQM13_14730</name>
</gene>
<name>A0A410QF71_9FIRM</name>
<dbReference type="EMBL" id="CP035282">
    <property type="protein sequence ID" value="QAT62732.1"/>
    <property type="molecule type" value="Genomic_DNA"/>
</dbReference>
<organism evidence="2 3">
    <name type="scientific">Acidilutibacter cellobiosedens</name>
    <dbReference type="NCBI Taxonomy" id="2507161"/>
    <lineage>
        <taxon>Bacteria</taxon>
        <taxon>Bacillati</taxon>
        <taxon>Bacillota</taxon>
        <taxon>Tissierellia</taxon>
        <taxon>Tissierellales</taxon>
        <taxon>Acidilutibacteraceae</taxon>
        <taxon>Acidilutibacter</taxon>
    </lineage>
</organism>
<accession>A0A410QF71</accession>
<proteinExistence type="predicted"/>
<dbReference type="InterPro" id="IPR017853">
    <property type="entry name" value="GH"/>
</dbReference>
<dbReference type="KEGG" id="spoa:EQM13_14730"/>
<evidence type="ECO:0000313" key="2">
    <source>
        <dbReference type="EMBL" id="QAT62732.1"/>
    </source>
</evidence>
<keyword evidence="3" id="KW-1185">Reference proteome</keyword>
<reference evidence="3" key="1">
    <citation type="submission" date="2019-01" db="EMBL/GenBank/DDBJ databases">
        <title>Draft genomes of a novel of Sporanaerobacter strains.</title>
        <authorList>
            <person name="Ma S."/>
        </authorList>
    </citation>
    <scope>NUCLEOTIDE SEQUENCE [LARGE SCALE GENOMIC DNA]</scope>
    <source>
        <strain evidence="3">NJN-17</strain>
    </source>
</reference>
<sequence length="394" mass="45564">MKDYQKIILVIILILICILIGKGRSNSEKNEKMSYTYTKKKDYFFQPQTNWASYKDKIKVKGIYITGNTAGFKEKFNKLIKFINETEVNAVVIDVKDDTGELTFDLDIKLAQEVGACENIKVKDLNEFMDILRKNNIYPIARIVTFKDRLMALKRPDLSIKSKNGKVWLDNKGDAWLNPYNKESWEYPVEIAEKVALMGFKEVQFDYVRFPSDGNVKNIDYGKGTEGRNMAQVIGEFLQYARQRLEPLGVYVSADIFGLVTTSSGDMGLGQSLEILANSVDILCPMVYPSHYYLGTYGIKYPNSQPYAIVNRSLETAQNRIKNMKSERKSIIRPWLQDFSAPWLKKEYGTNYRTYGPDEINKQKKACYDNNIEEWIFWNASNNYTKSAYLRENN</sequence>
<dbReference type="OrthoDB" id="9774125at2"/>
<keyword evidence="2" id="KW-0378">Hydrolase</keyword>
<dbReference type="RefSeq" id="WP_071140138.1">
    <property type="nucleotide sequence ID" value="NZ_CP035282.1"/>
</dbReference>
<dbReference type="Pfam" id="PF13200">
    <property type="entry name" value="DUF4015"/>
    <property type="match status" value="1"/>
</dbReference>
<dbReference type="InterPro" id="IPR025275">
    <property type="entry name" value="DUF4015"/>
</dbReference>
<protein>
    <submittedName>
        <fullName evidence="2">Glycoside hydrolase</fullName>
    </submittedName>
</protein>
<dbReference type="Proteomes" id="UP000287969">
    <property type="component" value="Chromosome"/>
</dbReference>
<dbReference type="GO" id="GO:0016787">
    <property type="term" value="F:hydrolase activity"/>
    <property type="evidence" value="ECO:0007669"/>
    <property type="project" value="UniProtKB-KW"/>
</dbReference>
<dbReference type="Gene3D" id="3.20.20.80">
    <property type="entry name" value="Glycosidases"/>
    <property type="match status" value="1"/>
</dbReference>
<evidence type="ECO:0000313" key="3">
    <source>
        <dbReference type="Proteomes" id="UP000287969"/>
    </source>
</evidence>
<dbReference type="SUPFAM" id="SSF51445">
    <property type="entry name" value="(Trans)glycosidases"/>
    <property type="match status" value="1"/>
</dbReference>